<evidence type="ECO:0000256" key="10">
    <source>
        <dbReference type="ARBA" id="ARBA00023136"/>
    </source>
</evidence>
<evidence type="ECO:0000256" key="2">
    <source>
        <dbReference type="ARBA" id="ARBA00007343"/>
    </source>
</evidence>
<dbReference type="AlphaFoldDB" id="A0A8T2KY21"/>
<evidence type="ECO:0000256" key="11">
    <source>
        <dbReference type="ARBA" id="ARBA00023157"/>
    </source>
</evidence>
<evidence type="ECO:0000256" key="6">
    <source>
        <dbReference type="ARBA" id="ARBA00022729"/>
    </source>
</evidence>
<feature type="transmembrane region" description="Helical" evidence="13">
    <location>
        <begin position="360"/>
        <end position="380"/>
    </location>
</feature>
<evidence type="ECO:0000256" key="13">
    <source>
        <dbReference type="SAM" id="Phobius"/>
    </source>
</evidence>
<dbReference type="PANTHER" id="PTHR12011">
    <property type="entry name" value="ADHESION G-PROTEIN COUPLED RECEPTOR"/>
    <property type="match status" value="1"/>
</dbReference>
<evidence type="ECO:0000256" key="7">
    <source>
        <dbReference type="ARBA" id="ARBA00022737"/>
    </source>
</evidence>
<keyword evidence="4" id="KW-0245">EGF-like domain</keyword>
<feature type="transmembrane region" description="Helical" evidence="13">
    <location>
        <begin position="327"/>
        <end position="348"/>
    </location>
</feature>
<dbReference type="PANTHER" id="PTHR12011:SF469">
    <property type="entry name" value="ADHESION G PROTEIN-COUPLED RECEPTOR E1-RELATED"/>
    <property type="match status" value="1"/>
</dbReference>
<dbReference type="GO" id="GO:0005886">
    <property type="term" value="C:plasma membrane"/>
    <property type="evidence" value="ECO:0007669"/>
    <property type="project" value="UniProtKB-SubCell"/>
</dbReference>
<keyword evidence="3" id="KW-1003">Cell membrane</keyword>
<evidence type="ECO:0000256" key="1">
    <source>
        <dbReference type="ARBA" id="ARBA00004651"/>
    </source>
</evidence>
<organism evidence="15 16">
    <name type="scientific">Astyanax mexicanus</name>
    <name type="common">Blind cave fish</name>
    <name type="synonym">Astyanax fasciatus mexicanus</name>
    <dbReference type="NCBI Taxonomy" id="7994"/>
    <lineage>
        <taxon>Eukaryota</taxon>
        <taxon>Metazoa</taxon>
        <taxon>Chordata</taxon>
        <taxon>Craniata</taxon>
        <taxon>Vertebrata</taxon>
        <taxon>Euteleostomi</taxon>
        <taxon>Actinopterygii</taxon>
        <taxon>Neopterygii</taxon>
        <taxon>Teleostei</taxon>
        <taxon>Ostariophysi</taxon>
        <taxon>Characiformes</taxon>
        <taxon>Characoidei</taxon>
        <taxon>Acestrorhamphidae</taxon>
        <taxon>Acestrorhamphinae</taxon>
        <taxon>Astyanax</taxon>
    </lineage>
</organism>
<dbReference type="Gene3D" id="1.20.1070.10">
    <property type="entry name" value="Rhodopsin 7-helix transmembrane proteins"/>
    <property type="match status" value="1"/>
</dbReference>
<feature type="transmembrane region" description="Helical" evidence="13">
    <location>
        <begin position="242"/>
        <end position="262"/>
    </location>
</feature>
<evidence type="ECO:0000256" key="8">
    <source>
        <dbReference type="ARBA" id="ARBA00022837"/>
    </source>
</evidence>
<dbReference type="InterPro" id="IPR046338">
    <property type="entry name" value="GAIN_dom_sf"/>
</dbReference>
<evidence type="ECO:0000256" key="12">
    <source>
        <dbReference type="ARBA" id="ARBA00023180"/>
    </source>
</evidence>
<evidence type="ECO:0000256" key="4">
    <source>
        <dbReference type="ARBA" id="ARBA00022536"/>
    </source>
</evidence>
<feature type="transmembrane region" description="Helical" evidence="13">
    <location>
        <begin position="282"/>
        <end position="306"/>
    </location>
</feature>
<protein>
    <submittedName>
        <fullName evidence="15">Adhesion G protein-coupled receptor E3-like</fullName>
    </submittedName>
</protein>
<keyword evidence="9 13" id="KW-1133">Transmembrane helix</keyword>
<keyword evidence="6" id="KW-0732">Signal</keyword>
<dbReference type="SUPFAM" id="SSF81321">
    <property type="entry name" value="Family A G protein-coupled receptor-like"/>
    <property type="match status" value="1"/>
</dbReference>
<dbReference type="Gene3D" id="2.60.220.50">
    <property type="match status" value="1"/>
</dbReference>
<evidence type="ECO:0000256" key="3">
    <source>
        <dbReference type="ARBA" id="ARBA00022475"/>
    </source>
</evidence>
<comment type="caution">
    <text evidence="15">The sequence shown here is derived from an EMBL/GenBank/DDBJ whole genome shotgun (WGS) entry which is preliminary data.</text>
</comment>
<keyword evidence="8" id="KW-0106">Calcium</keyword>
<feature type="domain" description="G-protein coupled receptors family 2 profile 2" evidence="14">
    <location>
        <begin position="127"/>
        <end position="381"/>
    </location>
</feature>
<dbReference type="GO" id="GO:0004930">
    <property type="term" value="F:G protein-coupled receptor activity"/>
    <property type="evidence" value="ECO:0007669"/>
    <property type="project" value="InterPro"/>
</dbReference>
<proteinExistence type="inferred from homology"/>
<comment type="subcellular location">
    <subcellularLocation>
        <location evidence="1">Cell membrane</location>
        <topology evidence="1">Multi-pass membrane protein</topology>
    </subcellularLocation>
</comment>
<dbReference type="InterPro" id="IPR017981">
    <property type="entry name" value="GPCR_2-like_7TM"/>
</dbReference>
<evidence type="ECO:0000313" key="16">
    <source>
        <dbReference type="Proteomes" id="UP000752171"/>
    </source>
</evidence>
<evidence type="ECO:0000259" key="14">
    <source>
        <dbReference type="PROSITE" id="PS50261"/>
    </source>
</evidence>
<evidence type="ECO:0000256" key="5">
    <source>
        <dbReference type="ARBA" id="ARBA00022692"/>
    </source>
</evidence>
<dbReference type="GO" id="GO:0007166">
    <property type="term" value="P:cell surface receptor signaling pathway"/>
    <property type="evidence" value="ECO:0007669"/>
    <property type="project" value="InterPro"/>
</dbReference>
<evidence type="ECO:0000313" key="15">
    <source>
        <dbReference type="EMBL" id="KAG9262765.1"/>
    </source>
</evidence>
<keyword evidence="12" id="KW-0325">Glycoprotein</keyword>
<keyword evidence="15" id="KW-0675">Receptor</keyword>
<accession>A0A8T2KY21</accession>
<dbReference type="PROSITE" id="PS50261">
    <property type="entry name" value="G_PROTEIN_RECEP_F2_4"/>
    <property type="match status" value="1"/>
</dbReference>
<dbReference type="PRINTS" id="PR00249">
    <property type="entry name" value="GPCRSECRETIN"/>
</dbReference>
<keyword evidence="10 13" id="KW-0472">Membrane</keyword>
<comment type="similarity">
    <text evidence="2">Belongs to the G-protein coupled receptor 2 family. Adhesion G-protein coupled receptor (ADGR) subfamily.</text>
</comment>
<dbReference type="FunFam" id="1.20.1070.10:FF:000054">
    <property type="entry name" value="Adhesion G protein-coupled receptor E3"/>
    <property type="match status" value="1"/>
</dbReference>
<dbReference type="InterPro" id="IPR000832">
    <property type="entry name" value="GPCR_2_secretin-like"/>
</dbReference>
<gene>
    <name evidence="15" type="primary">ADGRE3</name>
    <name evidence="15" type="ORF">AMEX_G24621</name>
</gene>
<feature type="transmembrane region" description="Helical" evidence="13">
    <location>
        <begin position="163"/>
        <end position="184"/>
    </location>
</feature>
<keyword evidence="7" id="KW-0677">Repeat</keyword>
<dbReference type="Proteomes" id="UP000752171">
    <property type="component" value="Unassembled WGS sequence"/>
</dbReference>
<keyword evidence="5 13" id="KW-0812">Transmembrane</keyword>
<dbReference type="EMBL" id="JAICCE010000021">
    <property type="protein sequence ID" value="KAG9262765.1"/>
    <property type="molecule type" value="Genomic_DNA"/>
</dbReference>
<evidence type="ECO:0000256" key="9">
    <source>
        <dbReference type="ARBA" id="ARBA00022989"/>
    </source>
</evidence>
<reference evidence="15 16" key="1">
    <citation type="submission" date="2021-07" db="EMBL/GenBank/DDBJ databases">
        <authorList>
            <person name="Imarazene B."/>
            <person name="Zahm M."/>
            <person name="Klopp C."/>
            <person name="Cabau C."/>
            <person name="Beille S."/>
            <person name="Jouanno E."/>
            <person name="Castinel A."/>
            <person name="Lluch J."/>
            <person name="Gil L."/>
            <person name="Kuchtly C."/>
            <person name="Lopez Roques C."/>
            <person name="Donnadieu C."/>
            <person name="Parrinello H."/>
            <person name="Journot L."/>
            <person name="Du K."/>
            <person name="Schartl M."/>
            <person name="Retaux S."/>
            <person name="Guiguen Y."/>
        </authorList>
    </citation>
    <scope>NUCLEOTIDE SEQUENCE [LARGE SCALE GENOMIC DNA]</scope>
    <source>
        <strain evidence="15">Pach_M1</strain>
        <tissue evidence="15">Testis</tissue>
    </source>
</reference>
<dbReference type="GO" id="GO:0007189">
    <property type="term" value="P:adenylate cyclase-activating G protein-coupled receptor signaling pathway"/>
    <property type="evidence" value="ECO:0007669"/>
    <property type="project" value="TreeGrafter"/>
</dbReference>
<feature type="transmembrane region" description="Helical" evidence="13">
    <location>
        <begin position="190"/>
        <end position="221"/>
    </location>
</feature>
<dbReference type="Pfam" id="PF00002">
    <property type="entry name" value="7tm_2"/>
    <property type="match status" value="1"/>
</dbReference>
<sequence length="422" mass="47720">MQSELCQVVTDLLDKLLNSTKILEEASSSSDQRLVSYGNSVLNATETLVSLLVHKTDTYYYKNISLPSTVEPEGTVVCVNWRETEWVEGSCELRRINSSFTSCFCVHPGTFALIMQTGGSSRTTLFVFLLNTVAVPVGLVFLTLSLLTFIFCQKHSLMINTALINLCISLFLAHLIFLLTQTFLLHIYSIPMLCAVLAGVLHFLFLSAFVWMLIEAVLLFISVKNLTKIRSKQKEVLGCKHLTVIGYLIPLFIVGVSAGGIPDGYGSNQCWLKLDKGFRWSFLAPVCLILALNLILFIIIGIIMISTLRKMKRQAVQMKVMRSDKRLIESVMVKTLLQFVIIGCFWTLGFFTESSDVLKILFLIINSQQGTFIFLVHCVLNSEVRQQYRKWIIACFSFFQQKEKTATEKQKKQEKISRPPSE</sequence>
<feature type="transmembrane region" description="Helical" evidence="13">
    <location>
        <begin position="125"/>
        <end position="151"/>
    </location>
</feature>
<keyword evidence="11" id="KW-1015">Disulfide bond</keyword>
<name>A0A8T2KY21_ASTMX</name>